<dbReference type="SMART" id="SM00947">
    <property type="entry name" value="Pro_CA"/>
    <property type="match status" value="1"/>
</dbReference>
<dbReference type="Pfam" id="PF00484">
    <property type="entry name" value="Pro_CA"/>
    <property type="match status" value="1"/>
</dbReference>
<dbReference type="EC" id="4.2.1.1" evidence="2 6"/>
<evidence type="ECO:0000313" key="8">
    <source>
        <dbReference type="EMBL" id="MFC3937227.1"/>
    </source>
</evidence>
<evidence type="ECO:0000256" key="5">
    <source>
        <dbReference type="ARBA" id="ARBA00048348"/>
    </source>
</evidence>
<keyword evidence="4 6" id="KW-0456">Lyase</keyword>
<evidence type="ECO:0000256" key="2">
    <source>
        <dbReference type="ARBA" id="ARBA00012925"/>
    </source>
</evidence>
<gene>
    <name evidence="8" type="ORF">ACFOW3_21620</name>
</gene>
<keyword evidence="7" id="KW-0732">Signal</keyword>
<evidence type="ECO:0000256" key="4">
    <source>
        <dbReference type="ARBA" id="ARBA00023239"/>
    </source>
</evidence>
<comment type="caution">
    <text evidence="8">The sequence shown here is derived from an EMBL/GenBank/DDBJ whole genome shotgun (WGS) entry which is preliminary data.</text>
</comment>
<sequence>MCDCLATPAALAPSRRRLLGGAAALAALASSARVLAADTPLPDNRIGPDAALARLVQGNARYVAGRSTQRDFSVGRVARTTGQRPFAAILSCADSRIAPELAFDQGPGDLFVVRLAGNFLNDDALASMEYAIEVLQVPLILVLGHSNCGAVSATIKVVQEGTQLPGHLPGLVNAIRPAVEAAQRRQPANLLVAATEQNVRLNVARLTTSEPLLAGRMASGAIRAVGGVYELSSGKVSLV</sequence>
<dbReference type="PROSITE" id="PS00705">
    <property type="entry name" value="PROK_CO2_ANHYDRASE_2"/>
    <property type="match status" value="1"/>
</dbReference>
<comment type="function">
    <text evidence="6">Reversible hydration of carbon dioxide.</text>
</comment>
<evidence type="ECO:0000256" key="3">
    <source>
        <dbReference type="ARBA" id="ARBA00022833"/>
    </source>
</evidence>
<comment type="catalytic activity">
    <reaction evidence="5 6">
        <text>hydrogencarbonate + H(+) = CO2 + H2O</text>
        <dbReference type="Rhea" id="RHEA:10748"/>
        <dbReference type="ChEBI" id="CHEBI:15377"/>
        <dbReference type="ChEBI" id="CHEBI:15378"/>
        <dbReference type="ChEBI" id="CHEBI:16526"/>
        <dbReference type="ChEBI" id="CHEBI:17544"/>
        <dbReference type="EC" id="4.2.1.1"/>
    </reaction>
</comment>
<dbReference type="PROSITE" id="PS51318">
    <property type="entry name" value="TAT"/>
    <property type="match status" value="1"/>
</dbReference>
<evidence type="ECO:0000256" key="7">
    <source>
        <dbReference type="SAM" id="SignalP"/>
    </source>
</evidence>
<dbReference type="InterPro" id="IPR036874">
    <property type="entry name" value="Carbonic_anhydrase_sf"/>
</dbReference>
<dbReference type="InterPro" id="IPR006311">
    <property type="entry name" value="TAT_signal"/>
</dbReference>
<evidence type="ECO:0000256" key="6">
    <source>
        <dbReference type="RuleBase" id="RU003956"/>
    </source>
</evidence>
<evidence type="ECO:0000256" key="1">
    <source>
        <dbReference type="ARBA" id="ARBA00006217"/>
    </source>
</evidence>
<dbReference type="Proteomes" id="UP001595693">
    <property type="component" value="Unassembled WGS sequence"/>
</dbReference>
<keyword evidence="3 6" id="KW-0862">Zinc</keyword>
<dbReference type="CDD" id="cd03378">
    <property type="entry name" value="beta_CA_cladeC"/>
    <property type="match status" value="1"/>
</dbReference>
<dbReference type="Gene3D" id="3.40.1050.10">
    <property type="entry name" value="Carbonic anhydrase"/>
    <property type="match status" value="1"/>
</dbReference>
<feature type="signal peptide" evidence="7">
    <location>
        <begin position="1"/>
        <end position="36"/>
    </location>
</feature>
<feature type="chain" id="PRO_5046359356" description="Carbonic anhydrase" evidence="7">
    <location>
        <begin position="37"/>
        <end position="239"/>
    </location>
</feature>
<dbReference type="PROSITE" id="PS00704">
    <property type="entry name" value="PROK_CO2_ANHYDRASE_1"/>
    <property type="match status" value="1"/>
</dbReference>
<organism evidence="8 9">
    <name type="scientific">Acidovorax facilis</name>
    <dbReference type="NCBI Taxonomy" id="12917"/>
    <lineage>
        <taxon>Bacteria</taxon>
        <taxon>Pseudomonadati</taxon>
        <taxon>Pseudomonadota</taxon>
        <taxon>Betaproteobacteria</taxon>
        <taxon>Burkholderiales</taxon>
        <taxon>Comamonadaceae</taxon>
        <taxon>Acidovorax</taxon>
    </lineage>
</organism>
<dbReference type="EMBL" id="JBHSAJ010000063">
    <property type="protein sequence ID" value="MFC3937227.1"/>
    <property type="molecule type" value="Genomic_DNA"/>
</dbReference>
<dbReference type="PANTHER" id="PTHR11002:SF79">
    <property type="entry name" value="CARBONIC ANHYDRASE 2"/>
    <property type="match status" value="1"/>
</dbReference>
<dbReference type="RefSeq" id="WP_055393000.1">
    <property type="nucleotide sequence ID" value="NZ_CP183985.1"/>
</dbReference>
<keyword evidence="9" id="KW-1185">Reference proteome</keyword>
<evidence type="ECO:0000313" key="9">
    <source>
        <dbReference type="Proteomes" id="UP001595693"/>
    </source>
</evidence>
<dbReference type="InterPro" id="IPR001765">
    <property type="entry name" value="Carbonic_anhydrase"/>
</dbReference>
<proteinExistence type="inferred from homology"/>
<dbReference type="InterPro" id="IPR015892">
    <property type="entry name" value="Carbonic_anhydrase_CS"/>
</dbReference>
<name>A0ABV8DG18_9BURK</name>
<dbReference type="SUPFAM" id="SSF53056">
    <property type="entry name" value="beta-carbonic anhydrase, cab"/>
    <property type="match status" value="1"/>
</dbReference>
<reference evidence="9" key="1">
    <citation type="journal article" date="2019" name="Int. J. Syst. Evol. Microbiol.">
        <title>The Global Catalogue of Microorganisms (GCM) 10K type strain sequencing project: providing services to taxonomists for standard genome sequencing and annotation.</title>
        <authorList>
            <consortium name="The Broad Institute Genomics Platform"/>
            <consortium name="The Broad Institute Genome Sequencing Center for Infectious Disease"/>
            <person name="Wu L."/>
            <person name="Ma J."/>
        </authorList>
    </citation>
    <scope>NUCLEOTIDE SEQUENCE [LARGE SCALE GENOMIC DNA]</scope>
    <source>
        <strain evidence="9">CCUG 2113</strain>
    </source>
</reference>
<accession>A0ABV8DG18</accession>
<protein>
    <recommendedName>
        <fullName evidence="2 6">Carbonic anhydrase</fullName>
        <ecNumber evidence="2 6">4.2.1.1</ecNumber>
    </recommendedName>
    <alternativeName>
        <fullName evidence="6">Carbonate dehydratase</fullName>
    </alternativeName>
</protein>
<comment type="similarity">
    <text evidence="1 6">Belongs to the beta-class carbonic anhydrase family.</text>
</comment>
<dbReference type="PANTHER" id="PTHR11002">
    <property type="entry name" value="CARBONIC ANHYDRASE"/>
    <property type="match status" value="1"/>
</dbReference>